<reference evidence="11 12" key="1">
    <citation type="submission" date="2020-08" db="EMBL/GenBank/DDBJ databases">
        <title>Plant Genome Project.</title>
        <authorList>
            <person name="Zhang R.-G."/>
        </authorList>
    </citation>
    <scope>NUCLEOTIDE SEQUENCE [LARGE SCALE GENOMIC DNA]</scope>
    <source>
        <tissue evidence="11">Rhizome</tissue>
    </source>
</reference>
<dbReference type="InterPro" id="IPR013148">
    <property type="entry name" value="Glyco_hydro_32_N"/>
</dbReference>
<evidence type="ECO:0000256" key="4">
    <source>
        <dbReference type="ARBA" id="ARBA00022801"/>
    </source>
</evidence>
<keyword evidence="6" id="KW-0326">Glycosidase</keyword>
<proteinExistence type="inferred from homology"/>
<keyword evidence="3" id="KW-0926">Vacuole</keyword>
<evidence type="ECO:0000256" key="8">
    <source>
        <dbReference type="SAM" id="Phobius"/>
    </source>
</evidence>
<evidence type="ECO:0000256" key="6">
    <source>
        <dbReference type="ARBA" id="ARBA00023295"/>
    </source>
</evidence>
<keyword evidence="12" id="KW-1185">Reference proteome</keyword>
<accession>A0A8J5H1W3</accession>
<dbReference type="EMBL" id="JACMSC010000006">
    <property type="protein sequence ID" value="KAG6519221.1"/>
    <property type="molecule type" value="Genomic_DNA"/>
</dbReference>
<dbReference type="CDD" id="cd18624">
    <property type="entry name" value="GH32_Fruct1-like"/>
    <property type="match status" value="1"/>
</dbReference>
<evidence type="ECO:0000256" key="5">
    <source>
        <dbReference type="ARBA" id="ARBA00023180"/>
    </source>
</evidence>
<dbReference type="AlphaFoldDB" id="A0A8J5H1W3"/>
<evidence type="ECO:0000256" key="7">
    <source>
        <dbReference type="SAM" id="MobiDB-lite"/>
    </source>
</evidence>
<keyword evidence="5" id="KW-0325">Glycoprotein</keyword>
<evidence type="ECO:0000256" key="2">
    <source>
        <dbReference type="ARBA" id="ARBA00009902"/>
    </source>
</evidence>
<dbReference type="SUPFAM" id="SSF49899">
    <property type="entry name" value="Concanavalin A-like lectins/glucanases"/>
    <property type="match status" value="1"/>
</dbReference>
<sequence length="589" mass="63512">MDPFLPLRHWPEASSPLLSSPGGSSDHRSPRRLRLHALLLSSALTLLVVVVVVVLGGGGGGGHETITTLRPGSSGAVSRGREAGVSEKSSGGRLSAEGGGGGGDDSFQWTNDMLRWQRTGFHFQPLNNWMNDPNAPLYYKGWYHLFYQYNPSGAVWGNITWGHAVSRDLVRWLHLPVALFPDRWYDAHGPWSGSATVLPSSGIPVILYTGSTNSSSQVQNLAVPTDPSDPLLRRWSKAAANPVILPPAGVGLYDFRDPTTAWPAVDGGSWLIAIGTKDDSAAAHAGVALVYRTVDFVKYELVPGELHRVVGTGMWECVDFYPVSEGAKHVLKASLDDDRRDYYAIGSYDEGRNEWVPDDAAADVGVGLRYDWGNFYASKSFYDPAKRRRVLWGWVGEADSEAADVRKGWASLQGIPRTVELDAKTGRNLVQWPVEEVESLRMSSQKFENIKLLPGSSIPLDVGPATQVDMEGEFEIDAAAIAALMTATAGAGYNCSTGGGAAARGAVGPFGLAVLADEAVLEKTAVYFYVARAADGQLATHFCHDESRSSRANDIVKSVVGSEVVVLPGEALSVRILVSIFYYSARISF</sequence>
<dbReference type="InterPro" id="IPR023296">
    <property type="entry name" value="Glyco_hydro_beta-prop_sf"/>
</dbReference>
<keyword evidence="8" id="KW-0472">Membrane</keyword>
<dbReference type="SUPFAM" id="SSF75005">
    <property type="entry name" value="Arabinanase/levansucrase/invertase"/>
    <property type="match status" value="1"/>
</dbReference>
<dbReference type="Gene3D" id="2.115.10.20">
    <property type="entry name" value="Glycosyl hydrolase domain, family 43"/>
    <property type="match status" value="1"/>
</dbReference>
<evidence type="ECO:0000313" key="12">
    <source>
        <dbReference type="Proteomes" id="UP000734854"/>
    </source>
</evidence>
<evidence type="ECO:0000259" key="9">
    <source>
        <dbReference type="Pfam" id="PF00251"/>
    </source>
</evidence>
<dbReference type="InterPro" id="IPR001362">
    <property type="entry name" value="Glyco_hydro_32"/>
</dbReference>
<dbReference type="PROSITE" id="PS00609">
    <property type="entry name" value="GLYCOSYL_HYDROL_F32"/>
    <property type="match status" value="1"/>
</dbReference>
<gene>
    <name evidence="11" type="ORF">ZIOFF_022713</name>
</gene>
<dbReference type="GO" id="GO:0004564">
    <property type="term" value="F:beta-fructofuranosidase activity"/>
    <property type="evidence" value="ECO:0007669"/>
    <property type="project" value="InterPro"/>
</dbReference>
<dbReference type="InterPro" id="IPR050551">
    <property type="entry name" value="Fructan_Metab_Enzymes"/>
</dbReference>
<dbReference type="Gene3D" id="2.60.120.560">
    <property type="entry name" value="Exo-inulinase, domain 1"/>
    <property type="match status" value="1"/>
</dbReference>
<feature type="domain" description="Beta-fructofuranosidase N-terminal" evidence="10">
    <location>
        <begin position="25"/>
        <end position="114"/>
    </location>
</feature>
<keyword evidence="8" id="KW-1133">Transmembrane helix</keyword>
<feature type="region of interest" description="Disordered" evidence="7">
    <location>
        <begin position="63"/>
        <end position="105"/>
    </location>
</feature>
<feature type="domain" description="Glycosyl hydrolase family 32 N-terminal" evidence="9">
    <location>
        <begin position="122"/>
        <end position="433"/>
    </location>
</feature>
<keyword evidence="4" id="KW-0378">Hydrolase</keyword>
<keyword evidence="8" id="KW-0812">Transmembrane</keyword>
<dbReference type="Pfam" id="PF11837">
    <property type="entry name" value="INV_N"/>
    <property type="match status" value="1"/>
</dbReference>
<protein>
    <submittedName>
        <fullName evidence="11">Uncharacterized protein</fullName>
    </submittedName>
</protein>
<organism evidence="11 12">
    <name type="scientific">Zingiber officinale</name>
    <name type="common">Ginger</name>
    <name type="synonym">Amomum zingiber</name>
    <dbReference type="NCBI Taxonomy" id="94328"/>
    <lineage>
        <taxon>Eukaryota</taxon>
        <taxon>Viridiplantae</taxon>
        <taxon>Streptophyta</taxon>
        <taxon>Embryophyta</taxon>
        <taxon>Tracheophyta</taxon>
        <taxon>Spermatophyta</taxon>
        <taxon>Magnoliopsida</taxon>
        <taxon>Liliopsida</taxon>
        <taxon>Zingiberales</taxon>
        <taxon>Zingiberaceae</taxon>
        <taxon>Zingiber</taxon>
    </lineage>
</organism>
<comment type="subcellular location">
    <subcellularLocation>
        <location evidence="1">Vacuole</location>
    </subcellularLocation>
</comment>
<dbReference type="Proteomes" id="UP000734854">
    <property type="component" value="Unassembled WGS sequence"/>
</dbReference>
<dbReference type="Pfam" id="PF00251">
    <property type="entry name" value="Glyco_hydro_32N"/>
    <property type="match status" value="1"/>
</dbReference>
<dbReference type="SMART" id="SM00640">
    <property type="entry name" value="Glyco_32"/>
    <property type="match status" value="1"/>
</dbReference>
<dbReference type="InterPro" id="IPR018053">
    <property type="entry name" value="Glyco_hydro_32_AS"/>
</dbReference>
<comment type="similarity">
    <text evidence="2">Belongs to the glycosyl hydrolase 32 family.</text>
</comment>
<dbReference type="PANTHER" id="PTHR31953">
    <property type="entry name" value="BETA-FRUCTOFURANOSIDASE, INSOLUBLE ISOENZYME CWINV1-RELATED"/>
    <property type="match status" value="1"/>
</dbReference>
<dbReference type="GO" id="GO:0005975">
    <property type="term" value="P:carbohydrate metabolic process"/>
    <property type="evidence" value="ECO:0007669"/>
    <property type="project" value="InterPro"/>
</dbReference>
<evidence type="ECO:0000259" key="10">
    <source>
        <dbReference type="Pfam" id="PF11837"/>
    </source>
</evidence>
<evidence type="ECO:0000256" key="1">
    <source>
        <dbReference type="ARBA" id="ARBA00004116"/>
    </source>
</evidence>
<comment type="caution">
    <text evidence="11">The sequence shown here is derived from an EMBL/GenBank/DDBJ whole genome shotgun (WGS) entry which is preliminary data.</text>
</comment>
<evidence type="ECO:0000313" key="11">
    <source>
        <dbReference type="EMBL" id="KAG6519221.1"/>
    </source>
</evidence>
<feature type="transmembrane region" description="Helical" evidence="8">
    <location>
        <begin position="37"/>
        <end position="58"/>
    </location>
</feature>
<name>A0A8J5H1W3_ZINOF</name>
<dbReference type="InterPro" id="IPR021792">
    <property type="entry name" value="Beta-fructofuranosidase_N"/>
</dbReference>
<dbReference type="GO" id="GO:0005773">
    <property type="term" value="C:vacuole"/>
    <property type="evidence" value="ECO:0007669"/>
    <property type="project" value="UniProtKB-SubCell"/>
</dbReference>
<dbReference type="InterPro" id="IPR013320">
    <property type="entry name" value="ConA-like_dom_sf"/>
</dbReference>
<evidence type="ECO:0000256" key="3">
    <source>
        <dbReference type="ARBA" id="ARBA00022554"/>
    </source>
</evidence>